<name>A0ABY5BW46_9LACO</name>
<evidence type="ECO:0000313" key="6">
    <source>
        <dbReference type="Proteomes" id="UP001056164"/>
    </source>
</evidence>
<dbReference type="InterPro" id="IPR006224">
    <property type="entry name" value="PsdUridine_synth_RluA-like_CS"/>
</dbReference>
<dbReference type="PANTHER" id="PTHR21600">
    <property type="entry name" value="MITOCHONDRIAL RNA PSEUDOURIDINE SYNTHASE"/>
    <property type="match status" value="1"/>
</dbReference>
<dbReference type="InterPro" id="IPR006145">
    <property type="entry name" value="PsdUridine_synth_RsuA/RluA"/>
</dbReference>
<protein>
    <recommendedName>
        <fullName evidence="3">Pseudouridine synthase</fullName>
        <ecNumber evidence="3">5.4.99.-</ecNumber>
    </recommendedName>
</protein>
<evidence type="ECO:0000313" key="5">
    <source>
        <dbReference type="EMBL" id="USS90725.1"/>
    </source>
</evidence>
<evidence type="ECO:0000259" key="4">
    <source>
        <dbReference type="Pfam" id="PF00849"/>
    </source>
</evidence>
<dbReference type="SUPFAM" id="SSF55120">
    <property type="entry name" value="Pseudouridine synthase"/>
    <property type="match status" value="1"/>
</dbReference>
<gene>
    <name evidence="5" type="ORF">M3M37_00385</name>
</gene>
<dbReference type="InterPro" id="IPR006225">
    <property type="entry name" value="PsdUridine_synth_RluC/D"/>
</dbReference>
<comment type="similarity">
    <text evidence="2 3">Belongs to the pseudouridine synthase RluA family.</text>
</comment>
<keyword evidence="6" id="KW-1185">Reference proteome</keyword>
<sequence>MQAQFQNQTEQPLSVKKILTNAGVSKRFYEVTKRQSASFAVSGTVIAPTRLIAPGETLTVTFPPETGDSEVPVSNKPLAILFEDDNWLVINKPAGLTSVPGPSNRTDTLVNRVKGHLERAGATDLRPHVITRLDRFTSGVVLVAKHRMATGLANQMLAQHQLQKEYQAVVAGHLDQEHGLIDLPIGRVGTEIARQVIPAGQSAQTEYWVEREFPEATRVRVQLHTGRTHQIRVHFTHLGHPLLGDQLYGGPLDQGITRQALHAIQLTFVDPFSQRLFEFHAPLPADMLKYE</sequence>
<dbReference type="RefSeq" id="WP_252795238.1">
    <property type="nucleotide sequence ID" value="NZ_CP097121.1"/>
</dbReference>
<comment type="function">
    <text evidence="3">Responsible for synthesis of pseudouridine from uracil.</text>
</comment>
<evidence type="ECO:0000256" key="2">
    <source>
        <dbReference type="ARBA" id="ARBA00010876"/>
    </source>
</evidence>
<feature type="domain" description="Pseudouridine synthase RsuA/RluA-like" evidence="4">
    <location>
        <begin position="86"/>
        <end position="237"/>
    </location>
</feature>
<dbReference type="PANTHER" id="PTHR21600:SF35">
    <property type="entry name" value="PSEUDOURIDINE SYNTHASE"/>
    <property type="match status" value="1"/>
</dbReference>
<dbReference type="NCBIfam" id="TIGR00005">
    <property type="entry name" value="rluA_subfam"/>
    <property type="match status" value="1"/>
</dbReference>
<proteinExistence type="inferred from homology"/>
<dbReference type="EMBL" id="CP097121">
    <property type="protein sequence ID" value="USS90725.1"/>
    <property type="molecule type" value="Genomic_DNA"/>
</dbReference>
<evidence type="ECO:0000256" key="3">
    <source>
        <dbReference type="RuleBase" id="RU362028"/>
    </source>
</evidence>
<accession>A0ABY5BW46</accession>
<dbReference type="Proteomes" id="UP001056164">
    <property type="component" value="Chromosome"/>
</dbReference>
<dbReference type="Gene3D" id="3.30.2350.10">
    <property type="entry name" value="Pseudouridine synthase"/>
    <property type="match status" value="1"/>
</dbReference>
<dbReference type="CDD" id="cd02869">
    <property type="entry name" value="PseudoU_synth_RluA_like"/>
    <property type="match status" value="1"/>
</dbReference>
<comment type="catalytic activity">
    <reaction evidence="1 3">
        <text>a uridine in RNA = a pseudouridine in RNA</text>
        <dbReference type="Rhea" id="RHEA:48348"/>
        <dbReference type="Rhea" id="RHEA-COMP:12068"/>
        <dbReference type="Rhea" id="RHEA-COMP:12069"/>
        <dbReference type="ChEBI" id="CHEBI:65314"/>
        <dbReference type="ChEBI" id="CHEBI:65315"/>
    </reaction>
</comment>
<dbReference type="Pfam" id="PF00849">
    <property type="entry name" value="PseudoU_synth_2"/>
    <property type="match status" value="1"/>
</dbReference>
<organism evidence="5 6">
    <name type="scientific">Fructilactobacillus carniphilus</name>
    <dbReference type="NCBI Taxonomy" id="2940297"/>
    <lineage>
        <taxon>Bacteria</taxon>
        <taxon>Bacillati</taxon>
        <taxon>Bacillota</taxon>
        <taxon>Bacilli</taxon>
        <taxon>Lactobacillales</taxon>
        <taxon>Lactobacillaceae</taxon>
        <taxon>Fructilactobacillus</taxon>
    </lineage>
</organism>
<reference evidence="5" key="1">
    <citation type="submission" date="2022-05" db="EMBL/GenBank/DDBJ databases">
        <authorList>
            <person name="Oliphant S.A."/>
            <person name="Watson-Haigh N.S."/>
            <person name="Sumby K.M."/>
            <person name="Gardner J.M."/>
            <person name="Jiranek V."/>
        </authorList>
    </citation>
    <scope>NUCLEOTIDE SEQUENCE</scope>
    <source>
        <strain evidence="5">KI4_A6</strain>
    </source>
</reference>
<evidence type="ECO:0000256" key="1">
    <source>
        <dbReference type="ARBA" id="ARBA00000073"/>
    </source>
</evidence>
<keyword evidence="3" id="KW-0413">Isomerase</keyword>
<dbReference type="EC" id="5.4.99.-" evidence="3"/>
<dbReference type="InterPro" id="IPR050188">
    <property type="entry name" value="RluA_PseudoU_synthase"/>
</dbReference>
<dbReference type="PROSITE" id="PS01129">
    <property type="entry name" value="PSI_RLU"/>
    <property type="match status" value="1"/>
</dbReference>
<dbReference type="InterPro" id="IPR020103">
    <property type="entry name" value="PsdUridine_synth_cat_dom_sf"/>
</dbReference>